<reference evidence="5" key="2">
    <citation type="submission" date="2021-08" db="EMBL/GenBank/DDBJ databases">
        <authorList>
            <person name="Gostincar C."/>
            <person name="Sun X."/>
            <person name="Song Z."/>
            <person name="Gunde-Cimerman N."/>
        </authorList>
    </citation>
    <scope>NUCLEOTIDE SEQUENCE</scope>
    <source>
        <strain evidence="5">EXF-9298</strain>
        <strain evidence="4">EXF-9911</strain>
    </source>
</reference>
<accession>A0A9P8G5D3</accession>
<dbReference type="InterPro" id="IPR006176">
    <property type="entry name" value="3-OHacyl-CoA_DH_NAD-bd"/>
</dbReference>
<dbReference type="AlphaFoldDB" id="A0A9P8G5D3"/>
<protein>
    <submittedName>
        <fullName evidence="5">NAD(P)-binding protein</fullName>
    </submittedName>
</protein>
<feature type="domain" description="3-hydroxyacyl-CoA dehydrogenase C-terminal" evidence="2">
    <location>
        <begin position="190"/>
        <end position="283"/>
    </location>
</feature>
<dbReference type="EMBL" id="JAHFXS010000003">
    <property type="protein sequence ID" value="KAG9991297.1"/>
    <property type="molecule type" value="Genomic_DNA"/>
</dbReference>
<name>A0A9P8G5D3_AURME</name>
<dbReference type="PANTHER" id="PTHR48075:SF3">
    <property type="entry name" value="3-HYDROXYACYL-COA DEHYDROGENASE"/>
    <property type="match status" value="1"/>
</dbReference>
<keyword evidence="6" id="KW-1185">Reference proteome</keyword>
<dbReference type="Pfam" id="PF02737">
    <property type="entry name" value="3HCDH_N"/>
    <property type="match status" value="1"/>
</dbReference>
<dbReference type="InterPro" id="IPR006108">
    <property type="entry name" value="3HC_DH_C"/>
</dbReference>
<evidence type="ECO:0000259" key="2">
    <source>
        <dbReference type="Pfam" id="PF00725"/>
    </source>
</evidence>
<gene>
    <name evidence="4" type="ORF">KCU76_g9790</name>
    <name evidence="5" type="ORF">KCU98_g403</name>
</gene>
<dbReference type="Gene3D" id="2.120.10.30">
    <property type="entry name" value="TolB, C-terminal domain"/>
    <property type="match status" value="2"/>
</dbReference>
<dbReference type="Gene3D" id="3.40.50.720">
    <property type="entry name" value="NAD(P)-binding Rossmann-like Domain"/>
    <property type="match status" value="1"/>
</dbReference>
<dbReference type="SUPFAM" id="SSF51735">
    <property type="entry name" value="NAD(P)-binding Rossmann-fold domains"/>
    <property type="match status" value="1"/>
</dbReference>
<feature type="domain" description="3-hydroxyacyl-CoA dehydrogenase NAD binding" evidence="3">
    <location>
        <begin position="14"/>
        <end position="180"/>
    </location>
</feature>
<dbReference type="PANTHER" id="PTHR48075">
    <property type="entry name" value="3-HYDROXYACYL-COA DEHYDROGENASE FAMILY PROTEIN"/>
    <property type="match status" value="1"/>
</dbReference>
<dbReference type="InterPro" id="IPR013328">
    <property type="entry name" value="6PGD_dom2"/>
</dbReference>
<evidence type="ECO:0000313" key="5">
    <source>
        <dbReference type="EMBL" id="KAG9991297.1"/>
    </source>
</evidence>
<evidence type="ECO:0000259" key="3">
    <source>
        <dbReference type="Pfam" id="PF02737"/>
    </source>
</evidence>
<dbReference type="SMART" id="SM00135">
    <property type="entry name" value="LY"/>
    <property type="match status" value="4"/>
</dbReference>
<dbReference type="InterPro" id="IPR036291">
    <property type="entry name" value="NAD(P)-bd_dom_sf"/>
</dbReference>
<dbReference type="Gene3D" id="1.10.1040.10">
    <property type="entry name" value="N-(1-d-carboxylethyl)-l-norvaline Dehydrogenase, domain 2"/>
    <property type="match status" value="1"/>
</dbReference>
<dbReference type="InterPro" id="IPR011042">
    <property type="entry name" value="6-blade_b-propeller_TolB-like"/>
</dbReference>
<dbReference type="Pfam" id="PF00725">
    <property type="entry name" value="3HCDH"/>
    <property type="match status" value="1"/>
</dbReference>
<comment type="caution">
    <text evidence="5">The sequence shown here is derived from an EMBL/GenBank/DDBJ whole genome shotgun (WGS) entry which is preliminary data.</text>
</comment>
<evidence type="ECO:0000313" key="4">
    <source>
        <dbReference type="EMBL" id="KAG9688180.1"/>
    </source>
</evidence>
<evidence type="ECO:0000256" key="1">
    <source>
        <dbReference type="ARBA" id="ARBA00023002"/>
    </source>
</evidence>
<proteinExistence type="predicted"/>
<dbReference type="SUPFAM" id="SSF63825">
    <property type="entry name" value="YWTD domain"/>
    <property type="match status" value="1"/>
</dbReference>
<dbReference type="GO" id="GO:0070403">
    <property type="term" value="F:NAD+ binding"/>
    <property type="evidence" value="ECO:0007669"/>
    <property type="project" value="InterPro"/>
</dbReference>
<dbReference type="EMBL" id="JAHFXF010000415">
    <property type="protein sequence ID" value="KAG9688180.1"/>
    <property type="molecule type" value="Genomic_DNA"/>
</dbReference>
<dbReference type="InterPro" id="IPR000033">
    <property type="entry name" value="LDLR_classB_rpt"/>
</dbReference>
<dbReference type="OrthoDB" id="5958943at2759"/>
<dbReference type="GO" id="GO:0006631">
    <property type="term" value="P:fatty acid metabolic process"/>
    <property type="evidence" value="ECO:0007669"/>
    <property type="project" value="InterPro"/>
</dbReference>
<sequence>MSWSIPKDYQSRPVVVLGGGVLGRRIAACFVAAEHHVIIRDPSEKSRNDALEYIKQNMSTYLGLTFGKEGSYEAVEDLETAVKDSWLVFEAVPEILSIKEDTYRDLEKYAPKDCILASNSSSYKSGDLLAKVTDQTKARVLNTHYMMPPQALIVELMTSGSTNDAIFPFLESELRKAGLHPYTAKVESSGFIFNRIWAAIKREVLSVIREGVADPETIDEIWREQYQSPIGPCTLMDSVGLDTVEHIEAHYVKERNLPDTTLKWLHDTYVEQGKLGNKSDKGGLYPVPTEGHGTKLLALNIYQGSYPGELPMEELLTRGQVMEFSIDNKPAKPTALVTKQKMPDGIDVYEDRMYWTCMGVPSENDGAVYSAKLDGSDIQTIMQPGDVHTPKQLYVDKPNKKLYFCDREGLRVHRCNLDGSAHEIIIKTGDWQTEKNKVEDQTNWPVGITVSHKLKKFFWTQKGPSKSAKGRIFSANLETPSGKDATTRDDIELVLGGLPEPIDLEFDEDSGVLYWTDRGEIPFGNTLNRKTIIGDAPQEEKQIGRQIIAQGFGEAIGLRICDAKQRIYVADLSGRLWECTKEPGPKVKVYEAAGHSYTGLVVINY</sequence>
<dbReference type="InterPro" id="IPR008927">
    <property type="entry name" value="6-PGluconate_DH-like_C_sf"/>
</dbReference>
<keyword evidence="1" id="KW-0560">Oxidoreductase</keyword>
<dbReference type="SUPFAM" id="SSF48179">
    <property type="entry name" value="6-phosphogluconate dehydrogenase C-terminal domain-like"/>
    <property type="match status" value="1"/>
</dbReference>
<dbReference type="GO" id="GO:0016616">
    <property type="term" value="F:oxidoreductase activity, acting on the CH-OH group of donors, NAD or NADP as acceptor"/>
    <property type="evidence" value="ECO:0007669"/>
    <property type="project" value="InterPro"/>
</dbReference>
<dbReference type="Proteomes" id="UP000729357">
    <property type="component" value="Unassembled WGS sequence"/>
</dbReference>
<dbReference type="Proteomes" id="UP000779574">
    <property type="component" value="Unassembled WGS sequence"/>
</dbReference>
<evidence type="ECO:0000313" key="6">
    <source>
        <dbReference type="Proteomes" id="UP000729357"/>
    </source>
</evidence>
<reference evidence="5" key="1">
    <citation type="journal article" date="2021" name="J Fungi (Basel)">
        <title>Virulence traits and population genomics of the black yeast Aureobasidium melanogenum.</title>
        <authorList>
            <person name="Cernosa A."/>
            <person name="Sun X."/>
            <person name="Gostincar C."/>
            <person name="Fang C."/>
            <person name="Gunde-Cimerman N."/>
            <person name="Song Z."/>
        </authorList>
    </citation>
    <scope>NUCLEOTIDE SEQUENCE</scope>
    <source>
        <strain evidence="5">EXF-9298</strain>
        <strain evidence="4">EXF-9911</strain>
    </source>
</reference>
<feature type="non-terminal residue" evidence="5">
    <location>
        <position position="605"/>
    </location>
</feature>
<organism evidence="5 6">
    <name type="scientific">Aureobasidium melanogenum</name>
    <name type="common">Aureobasidium pullulans var. melanogenum</name>
    <dbReference type="NCBI Taxonomy" id="46634"/>
    <lineage>
        <taxon>Eukaryota</taxon>
        <taxon>Fungi</taxon>
        <taxon>Dikarya</taxon>
        <taxon>Ascomycota</taxon>
        <taxon>Pezizomycotina</taxon>
        <taxon>Dothideomycetes</taxon>
        <taxon>Dothideomycetidae</taxon>
        <taxon>Dothideales</taxon>
        <taxon>Saccotheciaceae</taxon>
        <taxon>Aureobasidium</taxon>
    </lineage>
</organism>